<dbReference type="EMBL" id="JASBWV010000016">
    <property type="protein sequence ID" value="KAJ9121942.1"/>
    <property type="molecule type" value="Genomic_DNA"/>
</dbReference>
<reference evidence="1" key="1">
    <citation type="submission" date="2023-04" db="EMBL/GenBank/DDBJ databases">
        <title>Draft Genome sequencing of Naganishia species isolated from polar environments using Oxford Nanopore Technology.</title>
        <authorList>
            <person name="Leo P."/>
            <person name="Venkateswaran K."/>
        </authorList>
    </citation>
    <scope>NUCLEOTIDE SEQUENCE</scope>
    <source>
        <strain evidence="1">DBVPG 5303</strain>
    </source>
</reference>
<proteinExistence type="predicted"/>
<comment type="caution">
    <text evidence="1">The sequence shown here is derived from an EMBL/GenBank/DDBJ whole genome shotgun (WGS) entry which is preliminary data.</text>
</comment>
<dbReference type="Proteomes" id="UP001234202">
    <property type="component" value="Unassembled WGS sequence"/>
</dbReference>
<protein>
    <submittedName>
        <fullName evidence="1">Uncharacterized protein</fullName>
    </submittedName>
</protein>
<keyword evidence="2" id="KW-1185">Reference proteome</keyword>
<organism evidence="1 2">
    <name type="scientific">Naganishia onofrii</name>
    <dbReference type="NCBI Taxonomy" id="1851511"/>
    <lineage>
        <taxon>Eukaryota</taxon>
        <taxon>Fungi</taxon>
        <taxon>Dikarya</taxon>
        <taxon>Basidiomycota</taxon>
        <taxon>Agaricomycotina</taxon>
        <taxon>Tremellomycetes</taxon>
        <taxon>Filobasidiales</taxon>
        <taxon>Filobasidiaceae</taxon>
        <taxon>Naganishia</taxon>
    </lineage>
</organism>
<sequence>MTTQSVASDTSSSLPYTGTGGKQPVLGMNGNAAGVGSSSGGGGGGGGGGSGANGSGHGNVGPSGGARQQRPHHFNPHQTPTFHPQQNYGTNHQYGGPNANHHHGFATQQQQQHSYGGAGGGGGGNFVPNGAAPNGYGGYEFIPAQQQAGYMQHQYGGTAGYGQMAHGGGPAAAGYYYPPGNAMMGMGMNMGMGPAGAGLNSVAPGYQGMMMSPGMQPSALNYGGPPAPSMAAMGMGGMQNGTGRFPPTFTPQSQHALPQHASFGNSAAGPGMGGANGHGALGVSASSPYPAYHHASSSAAPSSSSVTSPSLSNTTANTATTPATTATTTATVGSFNGSVSSPPNNVVATQTTGAILSNHHGGYMDQNPYAHLHQQHVNHPHHNPYANMQTGGSGPSAAASSMPLGMSQSYQNGGLYQPYGPPHPQQTMQNGPAGGSMSPAHMHAPVHSLSVTPKMNHRAAYGYPVLPNTVNSNVNGPARKPSVVISAHDSGISMSGSQSGRGPSVSENGSQNIDGAAVDEEGESEVDGEEPSDSEPVFASINQAVVGAKKAKKSKRKAHVEEVNVSNPPTEEPVVAEKKVVEATIESSAADVTSAVHEQQLQITETFTDELESFNDDPSGSRSIRSPWISSGRPHPIETAPGVVFNKSTAFPAHLYPIINTWDQIESKGKSVKGKGKVRSQDKAVSLRKRRRGGKGVEIEFGEVSRALLAEVEKAKEAASASQESVPTTTTTEQDESSSIQEASKFTEDVKPEVTDETVETKQTPTTEEASATIEAKPVDSSNEGQTAAPVSVTTPSASPAPPVAKAAPKSWAALLRGPAPKSTPSTSASVATPVAPVPPSNITSETLAQSAVVEEVPGSNENESPKKVIVAESVPGTTIPAPSAKPANAWGARPIIVPDQLDLGRLLADGLDERTRASLKKVTSVPRGLINTGNMCFANSILQVLAYCVPFATLLEELGRRSIADLGRRTPLTEALIVFLREFAAADSQTPAPSSSSAGPINQPSAMEKQRAQSGSSIREPFVPAFVYEAMKENKRFDSMRRGHQEDAEEFFGFLLETVHEEFLYMQSRYESRNTGGGYGRVTAKAGVAAEEDSDEREVARPVSPGAAGGDGWLEVGKKQKVNVVRTTESKDSAVSRLFGGKLRSVLHTPGQKDSITLEPYQPLQLDISAPNVHTITDALLHLHEPEVIPGVWSASKGVNVDATKQVFVENVPPILILHLKRFLYDAEQQRVVKKSKPVAYGSELTIPNEVLSPARRVQGKSLRYKLFGVVYHHGTSATGGHYTAAVLRQDSSGWLHLDDESVEQVTEDQVVVSKDAAERGGSSGGEIGRAKREKCAYLLFYQRID</sequence>
<evidence type="ECO:0000313" key="2">
    <source>
        <dbReference type="Proteomes" id="UP001234202"/>
    </source>
</evidence>
<name>A0ACC2XDE8_9TREE</name>
<gene>
    <name evidence="1" type="ORF">QFC24_004524</name>
</gene>
<evidence type="ECO:0000313" key="1">
    <source>
        <dbReference type="EMBL" id="KAJ9121942.1"/>
    </source>
</evidence>
<accession>A0ACC2XDE8</accession>